<dbReference type="Proteomes" id="UP000253208">
    <property type="component" value="Unassembled WGS sequence"/>
</dbReference>
<feature type="compositionally biased region" description="Low complexity" evidence="3">
    <location>
        <begin position="398"/>
        <end position="413"/>
    </location>
</feature>
<accession>A0A367FX63</accession>
<keyword evidence="2 4" id="KW-0732">Signal</keyword>
<dbReference type="SUPFAM" id="SSF53822">
    <property type="entry name" value="Periplasmic binding protein-like I"/>
    <property type="match status" value="1"/>
</dbReference>
<feature type="region of interest" description="Disordered" evidence="3">
    <location>
        <begin position="26"/>
        <end position="87"/>
    </location>
</feature>
<protein>
    <submittedName>
        <fullName evidence="6">Sugar ABC transporter substrate-binding protein</fullName>
    </submittedName>
</protein>
<dbReference type="AlphaFoldDB" id="A0A367FX63"/>
<feature type="compositionally biased region" description="Basic and acidic residues" evidence="3">
    <location>
        <begin position="57"/>
        <end position="69"/>
    </location>
</feature>
<gene>
    <name evidence="6" type="ORF">C4886_11995</name>
</gene>
<dbReference type="CDD" id="cd19994">
    <property type="entry name" value="PBP1_ChvE"/>
    <property type="match status" value="1"/>
</dbReference>
<dbReference type="InterPro" id="IPR050555">
    <property type="entry name" value="Bact_Solute-Bind_Prot2"/>
</dbReference>
<feature type="chain" id="PRO_5039427955" evidence="4">
    <location>
        <begin position="21"/>
        <end position="463"/>
    </location>
</feature>
<feature type="compositionally biased region" description="Acidic residues" evidence="3">
    <location>
        <begin position="414"/>
        <end position="424"/>
    </location>
</feature>
<evidence type="ECO:0000256" key="2">
    <source>
        <dbReference type="ARBA" id="ARBA00022729"/>
    </source>
</evidence>
<comment type="caution">
    <text evidence="6">The sequence shown here is derived from an EMBL/GenBank/DDBJ whole genome shotgun (WGS) entry which is preliminary data.</text>
</comment>
<evidence type="ECO:0000256" key="3">
    <source>
        <dbReference type="SAM" id="MobiDB-lite"/>
    </source>
</evidence>
<dbReference type="GO" id="GO:0030246">
    <property type="term" value="F:carbohydrate binding"/>
    <property type="evidence" value="ECO:0007669"/>
    <property type="project" value="TreeGrafter"/>
</dbReference>
<dbReference type="Pfam" id="PF13407">
    <property type="entry name" value="Peripla_BP_4"/>
    <property type="match status" value="1"/>
</dbReference>
<dbReference type="PANTHER" id="PTHR30036">
    <property type="entry name" value="D-XYLOSE-BINDING PERIPLASMIC PROTEIN"/>
    <property type="match status" value="1"/>
</dbReference>
<dbReference type="EMBL" id="PSQG01000017">
    <property type="protein sequence ID" value="RCH42945.1"/>
    <property type="molecule type" value="Genomic_DNA"/>
</dbReference>
<name>A0A367FX63_9FIRM</name>
<feature type="domain" description="Periplasmic binding protein" evidence="5">
    <location>
        <begin position="71"/>
        <end position="351"/>
    </location>
</feature>
<feature type="signal peptide" evidence="4">
    <location>
        <begin position="1"/>
        <end position="20"/>
    </location>
</feature>
<evidence type="ECO:0000313" key="6">
    <source>
        <dbReference type="EMBL" id="RCH42945.1"/>
    </source>
</evidence>
<dbReference type="Gene3D" id="3.40.50.2300">
    <property type="match status" value="2"/>
</dbReference>
<comment type="subcellular location">
    <subcellularLocation>
        <location evidence="1">Cell envelope</location>
    </subcellularLocation>
</comment>
<dbReference type="InterPro" id="IPR025997">
    <property type="entry name" value="SBP_2_dom"/>
</dbReference>
<reference evidence="6 7" key="1">
    <citation type="submission" date="2018-02" db="EMBL/GenBank/DDBJ databases">
        <title>Complete genome sequencing of Faecalibacterium prausnitzii strains isolated from the human gut.</title>
        <authorList>
            <person name="Fitzgerald B.C."/>
            <person name="Shkoporov A.N."/>
            <person name="Ross P.R."/>
            <person name="Hill C."/>
        </authorList>
    </citation>
    <scope>NUCLEOTIDE SEQUENCE [LARGE SCALE GENOMIC DNA]</scope>
    <source>
        <strain evidence="6 7">APC942/31-1</strain>
    </source>
</reference>
<feature type="region of interest" description="Disordered" evidence="3">
    <location>
        <begin position="398"/>
        <end position="463"/>
    </location>
</feature>
<dbReference type="GO" id="GO:0030288">
    <property type="term" value="C:outer membrane-bounded periplasmic space"/>
    <property type="evidence" value="ECO:0007669"/>
    <property type="project" value="TreeGrafter"/>
</dbReference>
<dbReference type="RefSeq" id="WP_114002451.1">
    <property type="nucleotide sequence ID" value="NZ_PSQG01000017.1"/>
</dbReference>
<evidence type="ECO:0000256" key="1">
    <source>
        <dbReference type="ARBA" id="ARBA00004196"/>
    </source>
</evidence>
<evidence type="ECO:0000313" key="7">
    <source>
        <dbReference type="Proteomes" id="UP000253208"/>
    </source>
</evidence>
<proteinExistence type="predicted"/>
<dbReference type="PANTHER" id="PTHR30036:SF1">
    <property type="entry name" value="D-XYLOSE-BINDING PERIPLASMIC PROTEIN"/>
    <property type="match status" value="1"/>
</dbReference>
<organism evidence="6 7">
    <name type="scientific">Blautia obeum</name>
    <dbReference type="NCBI Taxonomy" id="40520"/>
    <lineage>
        <taxon>Bacteria</taxon>
        <taxon>Bacillati</taxon>
        <taxon>Bacillota</taxon>
        <taxon>Clostridia</taxon>
        <taxon>Lachnospirales</taxon>
        <taxon>Lachnospiraceae</taxon>
        <taxon>Blautia</taxon>
    </lineage>
</organism>
<evidence type="ECO:0000259" key="5">
    <source>
        <dbReference type="Pfam" id="PF13407"/>
    </source>
</evidence>
<feature type="compositionally biased region" description="Low complexity" evidence="3">
    <location>
        <begin position="442"/>
        <end position="453"/>
    </location>
</feature>
<dbReference type="PROSITE" id="PS51257">
    <property type="entry name" value="PROKAR_LIPOPROTEIN"/>
    <property type="match status" value="1"/>
</dbReference>
<evidence type="ECO:0000256" key="4">
    <source>
        <dbReference type="SAM" id="SignalP"/>
    </source>
</evidence>
<sequence length="463" mass="50284">MKKKTAILLVGAFVFTAAFSGCGKNKEATEAANESVESEDPEGKAKNSNDAEEEEKEEAKETAAADKKVGVFLPSSADDPRWSADGETLQNTLEDDGYDAEIFWADEDSDTQVSQIQSILDDEELSALVIAPSDAYSLNDVLEQVYEKSIPVISYDQLIMDTDKVNYYVTFNTRKAGKMVGDSIIKKMDLEKAREEKKTLTIEFLMGSPDDRDALFFYNGVMEKLQEYFDDGTLVCTSGKLTFDDTAVMRSGRNTAKNDMAEILSQNYTEGAPDIICTGADDLALGAVDALEDAGHVSGEDGWPMITGGGCEAEAVTAVIQGKIEDDLLFDNRVLANDCVTMVDALLKGEKPEISDYEQYDNGTKIVGTVTSDIQMIDADNYQMLVDDGYYEEKEIMPEATATPTPTVTSEATVTEEPDIDENTPEAASASSEKEETEISGTPTPEETVTPTPSEKAEKGADA</sequence>
<dbReference type="InterPro" id="IPR028082">
    <property type="entry name" value="Peripla_BP_I"/>
</dbReference>